<feature type="region of interest" description="Disordered" evidence="1">
    <location>
        <begin position="142"/>
        <end position="189"/>
    </location>
</feature>
<reference evidence="2 3" key="1">
    <citation type="submission" date="2020-06" db="EMBL/GenBank/DDBJ databases">
        <authorList>
            <person name="Li R."/>
            <person name="Bekaert M."/>
        </authorList>
    </citation>
    <scope>NUCLEOTIDE SEQUENCE [LARGE SCALE GENOMIC DNA]</scope>
    <source>
        <strain evidence="3">wild</strain>
    </source>
</reference>
<sequence length="264" mass="29681">MASRSDVQSGHSGYPPIDVKGEIDRLLFVLPTGINYATFYPIVMRNHDEGADHKWITIRWGQGQVEILQKAPELLTSGSSLGHMEKKIVLGFMCNMSNAQGREMVSNLFEKLCPICTVTSMGGGATTDSAVREIFFIPIDYTSSSPESSPEKTELSPKRKRDEDARPIKKPKRFIDEEPSNERPTDTDYKKHFVPDMVAEIIDVKGRISRELFNVSVKSGHYVRDKDHYQLKYELLPVVMKEKVALGLLICAGEAFLYRLGPQG</sequence>
<keyword evidence="3" id="KW-1185">Reference proteome</keyword>
<feature type="compositionally biased region" description="Basic and acidic residues" evidence="1">
    <location>
        <begin position="149"/>
        <end position="189"/>
    </location>
</feature>
<proteinExistence type="predicted"/>
<organism evidence="2 3">
    <name type="scientific">Mytilus coruscus</name>
    <name type="common">Sea mussel</name>
    <dbReference type="NCBI Taxonomy" id="42192"/>
    <lineage>
        <taxon>Eukaryota</taxon>
        <taxon>Metazoa</taxon>
        <taxon>Spiralia</taxon>
        <taxon>Lophotrochozoa</taxon>
        <taxon>Mollusca</taxon>
        <taxon>Bivalvia</taxon>
        <taxon>Autobranchia</taxon>
        <taxon>Pteriomorphia</taxon>
        <taxon>Mytilida</taxon>
        <taxon>Mytiloidea</taxon>
        <taxon>Mytilidae</taxon>
        <taxon>Mytilinae</taxon>
        <taxon>Mytilus</taxon>
    </lineage>
</organism>
<dbReference type="EMBL" id="CACVKT020005496">
    <property type="protein sequence ID" value="CAC5395371.1"/>
    <property type="molecule type" value="Genomic_DNA"/>
</dbReference>
<evidence type="ECO:0000256" key="1">
    <source>
        <dbReference type="SAM" id="MobiDB-lite"/>
    </source>
</evidence>
<name>A0A6J8CI39_MYTCO</name>
<evidence type="ECO:0000313" key="3">
    <source>
        <dbReference type="Proteomes" id="UP000507470"/>
    </source>
</evidence>
<protein>
    <submittedName>
        <fullName evidence="2">Uncharacterized protein</fullName>
    </submittedName>
</protein>
<accession>A0A6J8CI39</accession>
<dbReference type="OrthoDB" id="6152736at2759"/>
<evidence type="ECO:0000313" key="2">
    <source>
        <dbReference type="EMBL" id="CAC5395371.1"/>
    </source>
</evidence>
<dbReference type="AlphaFoldDB" id="A0A6J8CI39"/>
<gene>
    <name evidence="2" type="ORF">MCOR_30048</name>
</gene>
<dbReference type="Proteomes" id="UP000507470">
    <property type="component" value="Unassembled WGS sequence"/>
</dbReference>